<accession>D3AAG3</accession>
<proteinExistence type="predicted"/>
<dbReference type="Proteomes" id="UP000004968">
    <property type="component" value="Unassembled WGS sequence"/>
</dbReference>
<evidence type="ECO:0000313" key="1">
    <source>
        <dbReference type="EMBL" id="EFD01202.1"/>
    </source>
</evidence>
<comment type="caution">
    <text evidence="1">The sequence shown here is derived from an EMBL/GenBank/DDBJ whole genome shotgun (WGS) entry which is preliminary data.</text>
</comment>
<evidence type="ECO:0000313" key="2">
    <source>
        <dbReference type="Proteomes" id="UP000004968"/>
    </source>
</evidence>
<dbReference type="EMBL" id="ACIO01000033">
    <property type="protein sequence ID" value="EFD01202.1"/>
    <property type="molecule type" value="Genomic_DNA"/>
</dbReference>
<sequence>MTITGQKRYNQLLPVALTSKRECDRLNSDRSDYFGTNYHR</sequence>
<reference evidence="1 2" key="1">
    <citation type="submission" date="2010-01" db="EMBL/GenBank/DDBJ databases">
        <authorList>
            <person name="Weinstock G."/>
            <person name="Sodergren E."/>
            <person name="Clifton S."/>
            <person name="Fulton L."/>
            <person name="Fulton B."/>
            <person name="Courtney L."/>
            <person name="Fronick C."/>
            <person name="Harrison M."/>
            <person name="Strong C."/>
            <person name="Farmer C."/>
            <person name="Delahaunty K."/>
            <person name="Markovic C."/>
            <person name="Hall O."/>
            <person name="Minx P."/>
            <person name="Tomlinson C."/>
            <person name="Mitreva M."/>
            <person name="Nelson J."/>
            <person name="Hou S."/>
            <person name="Wollam A."/>
            <person name="Pepin K.H."/>
            <person name="Johnson M."/>
            <person name="Bhonagiri V."/>
            <person name="Nash W.E."/>
            <person name="Warren W."/>
            <person name="Chinwalla A."/>
            <person name="Mardis E.R."/>
            <person name="Wilson R.K."/>
        </authorList>
    </citation>
    <scope>NUCLEOTIDE SEQUENCE [LARGE SCALE GENOMIC DNA]</scope>
    <source>
        <strain evidence="1 2">DSM 13479</strain>
    </source>
</reference>
<dbReference type="HOGENOM" id="CLU_3290827_0_0_9"/>
<protein>
    <submittedName>
        <fullName evidence="1">Uncharacterized protein</fullName>
    </submittedName>
</protein>
<dbReference type="AlphaFoldDB" id="D3AAG3"/>
<name>D3AAG3_9FIRM</name>
<gene>
    <name evidence="1" type="ORF">CLOSTHATH_00584</name>
</gene>
<organism evidence="1 2">
    <name type="scientific">Hungatella hathewayi DSM 13479</name>
    <dbReference type="NCBI Taxonomy" id="566550"/>
    <lineage>
        <taxon>Bacteria</taxon>
        <taxon>Bacillati</taxon>
        <taxon>Bacillota</taxon>
        <taxon>Clostridia</taxon>
        <taxon>Lachnospirales</taxon>
        <taxon>Lachnospiraceae</taxon>
        <taxon>Hungatella</taxon>
    </lineage>
</organism>